<name>A0ABX4FSK2_9GAMM</name>
<dbReference type="PANTHER" id="PTHR41349">
    <property type="match status" value="1"/>
</dbReference>
<dbReference type="PROSITE" id="PS51257">
    <property type="entry name" value="PROKAR_LIPOPROTEIN"/>
    <property type="match status" value="1"/>
</dbReference>
<keyword evidence="2" id="KW-0378">Hydrolase</keyword>
<gene>
    <name evidence="2" type="ORF">ASV53_21800</name>
</gene>
<dbReference type="InterPro" id="IPR005135">
    <property type="entry name" value="Endo/exonuclease/phosphatase"/>
</dbReference>
<dbReference type="SUPFAM" id="SSF56219">
    <property type="entry name" value="DNase I-like"/>
    <property type="match status" value="1"/>
</dbReference>
<keyword evidence="2" id="KW-0540">Nuclease</keyword>
<keyword evidence="3" id="KW-1185">Reference proteome</keyword>
<keyword evidence="2" id="KW-0255">Endonuclease</keyword>
<proteinExistence type="predicted"/>
<sequence length="511" mass="56749">MHPGMNKQTIAGLFLATTLVGCNSDNNSSNVEPKETEITKLNIITANLWLSLSQNFNNESAFHTAVEEFKFAKADILLLSEASGISARLAESLGMYYWQGDDSHTTTGILSKYPIKSVFNDKPEDGYDQSGNIGAVLDVNGRDVVVWANHLDYTHYITYDARGGNGISWQAHTGCDPVSDAAKLDAMNAKSKRPAQTQYMLDKLAPYIKSGTPVFIGGDFNEASGLDWTADTANMFDHKGTVYDFSTHKMIRDAGLIDSYRALFPDPVSHPGITWPFHIKDSWTQGASFLKECGRTLDDRDRIDYIYHNANNSDLKLLSASIIGPKANTYFEGPHGEDSTYQWSDPHSGLMVNTHGTPFYGERDFVSDHLWYKTTYQIETPKDATATTSLNLNPEFSNVVLRNDGTDLAIDFTISNFQLWQEDRTYRLVVSGDSTSSRTNGWQSEVLTAKPNGKMTITVPPSVLTKLKTEAQLHNGLQLRIKSAIGGWHKQYAVNTIPTEEIEKIMTIPAL</sequence>
<organism evidence="2 3">
    <name type="scientific">Photobacterium sanguinicancri</name>
    <dbReference type="NCBI Taxonomy" id="875932"/>
    <lineage>
        <taxon>Bacteria</taxon>
        <taxon>Pseudomonadati</taxon>
        <taxon>Pseudomonadota</taxon>
        <taxon>Gammaproteobacteria</taxon>
        <taxon>Vibrionales</taxon>
        <taxon>Vibrionaceae</taxon>
        <taxon>Photobacterium</taxon>
    </lineage>
</organism>
<dbReference type="Gene3D" id="3.60.10.10">
    <property type="entry name" value="Endonuclease/exonuclease/phosphatase"/>
    <property type="match status" value="1"/>
</dbReference>
<dbReference type="GO" id="GO:0004519">
    <property type="term" value="F:endonuclease activity"/>
    <property type="evidence" value="ECO:0007669"/>
    <property type="project" value="UniProtKB-KW"/>
</dbReference>
<dbReference type="EMBL" id="NOIF01000229">
    <property type="protein sequence ID" value="OZS41798.1"/>
    <property type="molecule type" value="Genomic_DNA"/>
</dbReference>
<evidence type="ECO:0000259" key="1">
    <source>
        <dbReference type="Pfam" id="PF03372"/>
    </source>
</evidence>
<protein>
    <submittedName>
        <fullName evidence="2">Endonuclease</fullName>
    </submittedName>
</protein>
<dbReference type="Pfam" id="PF03372">
    <property type="entry name" value="Exo_endo_phos"/>
    <property type="match status" value="1"/>
</dbReference>
<evidence type="ECO:0000313" key="3">
    <source>
        <dbReference type="Proteomes" id="UP000215999"/>
    </source>
</evidence>
<dbReference type="PANTHER" id="PTHR41349:SF1">
    <property type="entry name" value="PROTEIN CBG08683"/>
    <property type="match status" value="1"/>
</dbReference>
<accession>A0ABX4FSK2</accession>
<reference evidence="2 3" key="1">
    <citation type="journal article" date="2016" name="Antonie Van Leeuwenhoek">
        <title>Photobacterium sanguinicancri sp. nov. isolated from marine animals.</title>
        <authorList>
            <person name="Gomez-Gil B."/>
            <person name="Roque A."/>
            <person name="Rotllant G."/>
            <person name="Romalde J.L."/>
            <person name="Doce A."/>
            <person name="Eggermont M."/>
            <person name="Defoirdt T."/>
        </authorList>
    </citation>
    <scope>NUCLEOTIDE SEQUENCE [LARGE SCALE GENOMIC DNA]</scope>
    <source>
        <strain evidence="2 3">CAIM 1827</strain>
    </source>
</reference>
<dbReference type="Proteomes" id="UP000215999">
    <property type="component" value="Unassembled WGS sequence"/>
</dbReference>
<dbReference type="InterPro" id="IPR036691">
    <property type="entry name" value="Endo/exonu/phosph_ase_sf"/>
</dbReference>
<evidence type="ECO:0000313" key="2">
    <source>
        <dbReference type="EMBL" id="OZS41798.1"/>
    </source>
</evidence>
<comment type="caution">
    <text evidence="2">The sequence shown here is derived from an EMBL/GenBank/DDBJ whole genome shotgun (WGS) entry which is preliminary data.</text>
</comment>
<feature type="domain" description="Endonuclease/exonuclease/phosphatase" evidence="1">
    <location>
        <begin position="62"/>
        <end position="310"/>
    </location>
</feature>